<dbReference type="AlphaFoldDB" id="A0A1F5KKR9"/>
<dbReference type="InterPro" id="IPR017853">
    <property type="entry name" value="GH"/>
</dbReference>
<evidence type="ECO:0008006" key="8">
    <source>
        <dbReference type="Google" id="ProtNLM"/>
    </source>
</evidence>
<gene>
    <name evidence="6" type="ORF">A3D25_00710</name>
</gene>
<comment type="similarity">
    <text evidence="1 5">Belongs to the glycosyl hydrolase 1 family.</text>
</comment>
<accession>A0A1F5KKR9</accession>
<feature type="active site" description="Nucleophile" evidence="4">
    <location>
        <position position="327"/>
    </location>
</feature>
<reference evidence="6 7" key="1">
    <citation type="journal article" date="2016" name="Nat. Commun.">
        <title>Thousands of microbial genomes shed light on interconnected biogeochemical processes in an aquifer system.</title>
        <authorList>
            <person name="Anantharaman K."/>
            <person name="Brown C.T."/>
            <person name="Hug L.A."/>
            <person name="Sharon I."/>
            <person name="Castelle C.J."/>
            <person name="Probst A.J."/>
            <person name="Thomas B.C."/>
            <person name="Singh A."/>
            <person name="Wilkins M.J."/>
            <person name="Karaoz U."/>
            <person name="Brodie E.L."/>
            <person name="Williams K.H."/>
            <person name="Hubbard S.S."/>
            <person name="Banfield J.F."/>
        </authorList>
    </citation>
    <scope>NUCLEOTIDE SEQUENCE [LARGE SCALE GENOMIC DNA]</scope>
</reference>
<evidence type="ECO:0000256" key="2">
    <source>
        <dbReference type="ARBA" id="ARBA00022801"/>
    </source>
</evidence>
<dbReference type="Pfam" id="PF00232">
    <property type="entry name" value="Glyco_hydro_1"/>
    <property type="match status" value="2"/>
</dbReference>
<dbReference type="PROSITE" id="PS00572">
    <property type="entry name" value="GLYCOSYL_HYDROL_F1_1"/>
    <property type="match status" value="1"/>
</dbReference>
<evidence type="ECO:0000313" key="7">
    <source>
        <dbReference type="Proteomes" id="UP000177328"/>
    </source>
</evidence>
<dbReference type="SUPFAM" id="SSF51445">
    <property type="entry name" value="(Trans)glycosidases"/>
    <property type="match status" value="1"/>
</dbReference>
<protein>
    <recommendedName>
        <fullName evidence="8">Beta-glucosidase</fullName>
    </recommendedName>
</protein>
<evidence type="ECO:0000256" key="4">
    <source>
        <dbReference type="PROSITE-ProRule" id="PRU10055"/>
    </source>
</evidence>
<dbReference type="GO" id="GO:0008422">
    <property type="term" value="F:beta-glucosidase activity"/>
    <property type="evidence" value="ECO:0007669"/>
    <property type="project" value="TreeGrafter"/>
</dbReference>
<dbReference type="PRINTS" id="PR00131">
    <property type="entry name" value="GLHYDRLASE1"/>
</dbReference>
<proteinExistence type="inferred from homology"/>
<keyword evidence="2" id="KW-0378">Hydrolase</keyword>
<dbReference type="Gene3D" id="3.20.20.80">
    <property type="entry name" value="Glycosidases"/>
    <property type="match status" value="1"/>
</dbReference>
<dbReference type="Proteomes" id="UP000177328">
    <property type="component" value="Unassembled WGS sequence"/>
</dbReference>
<dbReference type="GO" id="GO:0005975">
    <property type="term" value="P:carbohydrate metabolic process"/>
    <property type="evidence" value="ECO:0007669"/>
    <property type="project" value="InterPro"/>
</dbReference>
<keyword evidence="3" id="KW-0326">Glycosidase</keyword>
<dbReference type="EMBL" id="MFDD01000001">
    <property type="protein sequence ID" value="OGE41526.1"/>
    <property type="molecule type" value="Genomic_DNA"/>
</dbReference>
<evidence type="ECO:0000256" key="3">
    <source>
        <dbReference type="ARBA" id="ARBA00023295"/>
    </source>
</evidence>
<dbReference type="PANTHER" id="PTHR10353:SF209">
    <property type="entry name" value="GALACTOLIPID GALACTOSYLTRANSFERASE SFR2, CHLOROPLASTIC"/>
    <property type="match status" value="1"/>
</dbReference>
<comment type="caution">
    <text evidence="6">The sequence shown here is derived from an EMBL/GenBank/DDBJ whole genome shotgun (WGS) entry which is preliminary data.</text>
</comment>
<organism evidence="6 7">
    <name type="scientific">Candidatus Daviesbacteria bacterium RIFCSPHIGHO2_02_FULL_43_12</name>
    <dbReference type="NCBI Taxonomy" id="1797776"/>
    <lineage>
        <taxon>Bacteria</taxon>
        <taxon>Candidatus Daviesiibacteriota</taxon>
    </lineage>
</organism>
<dbReference type="InterPro" id="IPR018120">
    <property type="entry name" value="Glyco_hydro_1_AS"/>
</dbReference>
<dbReference type="PANTHER" id="PTHR10353">
    <property type="entry name" value="GLYCOSYL HYDROLASE"/>
    <property type="match status" value="1"/>
</dbReference>
<evidence type="ECO:0000256" key="5">
    <source>
        <dbReference type="RuleBase" id="RU003690"/>
    </source>
</evidence>
<dbReference type="InterPro" id="IPR001360">
    <property type="entry name" value="Glyco_hydro_1"/>
</dbReference>
<evidence type="ECO:0000313" key="6">
    <source>
        <dbReference type="EMBL" id="OGE41526.1"/>
    </source>
</evidence>
<evidence type="ECO:0000256" key="1">
    <source>
        <dbReference type="ARBA" id="ARBA00010838"/>
    </source>
</evidence>
<sequence length="435" mass="51016">MPNTQPPPKHEHETLHFPPGFLWGAATSAHQVEGQNTNSDWWEWEKTHLPENKRSGKVVDQYHRFEQDFELVTKIGHNAHRLSIEWSRIEPEEGKFDEAAIEHYIQVLSSLKKKGLTVMLTLHHFTNPLWLAKNGGWENFKTPFYFERFVKTVVPRLESYVDLWVTINEPSVLVWCGYIEAKWPPQKKNKISAIKAMWNLSRAHKKAYRIIHQFVPNAAVGIAHNVSSFEAFHHHSILEDFMEWFMDISTNHLFYYLTGKNTHDFLGLNYYFNQYINFSGEGHFPEIVDIETTKKDVSDLGWEIHPEGIFDVIMDFSDYHKPVYITENGLASTNDDRRVRFLLSYLKEIYHAIQSGVQVKGYFHWSLMDNYEWSDGFSPRFGLIEVDYKTLQRTPRPSAYVYQEIIENNGIPHYLLKLLGHSVDVKDVLKKDQKA</sequence>
<name>A0A1F5KKR9_9BACT</name>